<dbReference type="PANTHER" id="PTHR35394:SF5">
    <property type="entry name" value="DUF3176 DOMAIN-CONTAINING PROTEIN"/>
    <property type="match status" value="1"/>
</dbReference>
<proteinExistence type="predicted"/>
<dbReference type="EMBL" id="JAPDRK010000019">
    <property type="protein sequence ID" value="KAJ9604209.1"/>
    <property type="molecule type" value="Genomic_DNA"/>
</dbReference>
<organism evidence="1 2">
    <name type="scientific">Cladophialophora chaetospira</name>
    <dbReference type="NCBI Taxonomy" id="386627"/>
    <lineage>
        <taxon>Eukaryota</taxon>
        <taxon>Fungi</taxon>
        <taxon>Dikarya</taxon>
        <taxon>Ascomycota</taxon>
        <taxon>Pezizomycotina</taxon>
        <taxon>Eurotiomycetes</taxon>
        <taxon>Chaetothyriomycetidae</taxon>
        <taxon>Chaetothyriales</taxon>
        <taxon>Herpotrichiellaceae</taxon>
        <taxon>Cladophialophora</taxon>
    </lineage>
</organism>
<protein>
    <submittedName>
        <fullName evidence="1">Uncharacterized protein</fullName>
    </submittedName>
</protein>
<accession>A0AA38WZW1</accession>
<evidence type="ECO:0000313" key="2">
    <source>
        <dbReference type="Proteomes" id="UP001172673"/>
    </source>
</evidence>
<keyword evidence="2" id="KW-1185">Reference proteome</keyword>
<reference evidence="1" key="1">
    <citation type="submission" date="2022-10" db="EMBL/GenBank/DDBJ databases">
        <title>Culturing micro-colonial fungi from biological soil crusts in the Mojave desert and describing Neophaeococcomyces mojavensis, and introducing the new genera and species Taxawa tesnikishii.</title>
        <authorList>
            <person name="Kurbessoian T."/>
            <person name="Stajich J.E."/>
        </authorList>
    </citation>
    <scope>NUCLEOTIDE SEQUENCE</scope>
    <source>
        <strain evidence="1">TK_41</strain>
    </source>
</reference>
<sequence>MPRAELNSSCHRWGHHREFQHYNTTAQPHVSNRVRSGKLYDPDLARRFGDPDGVQGAVNLTWKNLPNKPAELTINNPDNYDPPGSSIERITMTGLANWAPPWSISFTNSSTLLATMSLLWADLDEDNRYPDWPNTHVLGEECGLYLCVKRFDTAVVNGTVTQNSTEVSSKRKIASYQQLGAIPESTLVYPNLWDPDLDTIKRTDLEIELPEVLQSSGDRSFSITQAGVCGLINEVNKALDDGTMWWYQQNTETGLTEPVMIIAGITGMVRLVPTTQKLSFEPQVMQALWENRGHEGLSTLFENVAASLTNNIRASADNATSIPGHEGVITTIYQIRWPWIVPTAVAVILA</sequence>
<evidence type="ECO:0000313" key="1">
    <source>
        <dbReference type="EMBL" id="KAJ9604209.1"/>
    </source>
</evidence>
<gene>
    <name evidence="1" type="ORF">H2200_011043</name>
</gene>
<name>A0AA38WZW1_9EURO</name>
<dbReference type="AlphaFoldDB" id="A0AA38WZW1"/>
<dbReference type="PANTHER" id="PTHR35394">
    <property type="entry name" value="DUF3176 DOMAIN-CONTAINING PROTEIN"/>
    <property type="match status" value="1"/>
</dbReference>
<comment type="caution">
    <text evidence="1">The sequence shown here is derived from an EMBL/GenBank/DDBJ whole genome shotgun (WGS) entry which is preliminary data.</text>
</comment>
<dbReference type="Proteomes" id="UP001172673">
    <property type="component" value="Unassembled WGS sequence"/>
</dbReference>